<keyword evidence="1" id="KW-0862">Zinc</keyword>
<feature type="region of interest" description="Disordered" evidence="2">
    <location>
        <begin position="326"/>
        <end position="600"/>
    </location>
</feature>
<feature type="compositionally biased region" description="Polar residues" evidence="2">
    <location>
        <begin position="141"/>
        <end position="154"/>
    </location>
</feature>
<feature type="domain" description="CCHC-type" evidence="3">
    <location>
        <begin position="841"/>
        <end position="856"/>
    </location>
</feature>
<dbReference type="InterPro" id="IPR007275">
    <property type="entry name" value="YTH_domain"/>
</dbReference>
<feature type="compositionally biased region" description="Basic and acidic residues" evidence="2">
    <location>
        <begin position="1077"/>
        <end position="1086"/>
    </location>
</feature>
<dbReference type="SUPFAM" id="SSF57756">
    <property type="entry name" value="Retrovirus zinc finger-like domains"/>
    <property type="match status" value="1"/>
</dbReference>
<feature type="compositionally biased region" description="Basic and acidic residues" evidence="2">
    <location>
        <begin position="353"/>
        <end position="378"/>
    </location>
</feature>
<feature type="compositionally biased region" description="Basic and acidic residues" evidence="2">
    <location>
        <begin position="457"/>
        <end position="483"/>
    </location>
</feature>
<feature type="compositionally biased region" description="Basic and acidic residues" evidence="2">
    <location>
        <begin position="885"/>
        <end position="906"/>
    </location>
</feature>
<feature type="compositionally biased region" description="Basic and acidic residues" evidence="2">
    <location>
        <begin position="540"/>
        <end position="557"/>
    </location>
</feature>
<dbReference type="PANTHER" id="PTHR12357:SF3">
    <property type="entry name" value="YTH DOMAIN-CONTAINING PROTEIN 1"/>
    <property type="match status" value="1"/>
</dbReference>
<sequence length="1110" mass="123115">MAQNFNGYHNTPHESPLPHTNNDYGGLMGSLISPGPGTPQQSAFPQPWPGQAGWQQNGGPGNFAFAMQYLGAPSNQNVWQQNGQQVWMPQEDGDEELYTVDDTDIRGRNGQHLNQNDGLSGNIDGSHNHQQFQAGKVPNLSLASTPAPSHSQLQKPIAGGTPQVSKSPKVNSAARAAELRAKLLANRSSNTASRQGSPAIRSNELNEAKKAHVHDYLRQANGALASHVGAQRLGENTVLADEGNRTDGESTMQSLDRSLGKTVTNTDFDDLFAEAQNAADARKLQAGFTNGKLDSETNVAINPEVTKDVIQSETAAHMSYPAVKGSYSISEPSEPGEIHSETSSPSTGKQKPRLLESREAKQAKEDKKEKLMRQDEVNKAYQPLKASRAPTLELDLESRGSNGANHSSSFSTIKGSKSSDDSRIGSSPPSRAKLTEPNHQFRRSDSGQMEGEYEPPPVHEEARRDQHRERAREYDRRDDERIRRPSLSQKYSRESDSRRDVEARRQKHMDDNARRIEDNARRAAEYKKGLEAQRAPVRHTAHEESRSTEGTQKHEAGTRSSQISTGNSLGNDSSLTTNNTRTSNDESGDGDRDPGTNMLNSRVEGIESNQDINDWLDMTNFHDQVFREKRLGIYRKKRVLEMQQAELEREENELQAIPYVPRAQSTFPASNSSEVSSRASIVNPKMPPPPIPVKEANNDVGIKIKDSALSSALAISQSITPTLKRQHAQDDAESRQMQPADKSARLDMNGHAANDKTLTSPANTKGTTTQIKAEPTPLETRISRDNSNRTTAHPRRRSRSPEFRRRSMSPRRRRYSDEFSPEPRAPSHRNNGGIIKDSRTCHNCGQMGHYQHQCTEARRDGKEWNKPISGYQQWVSPNYRGRNPLAREDTRPDESRPRFDSVRENQESTMAIPRDNIGSRHLNLDAGDSRYFMIKSWNSENVEIALRDCAWATQEKNLPLLAAAYATARNVLLFFSVNNSRAFQGYARMSSAPDSSIPPPAWTKNLLWTPSPAFKITWITRAHCRFARIGHLKNSLNDGQAVLVGRDGQEIDGECGRRLAAEIDEVGGVELSSGGGGRERGRREISNGRGEAPWGQQEAWVTPAAGPEGW</sequence>
<proteinExistence type="predicted"/>
<keyword evidence="1" id="KW-0479">Metal-binding</keyword>
<feature type="region of interest" description="Disordered" evidence="2">
    <location>
        <begin position="873"/>
        <end position="906"/>
    </location>
</feature>
<feature type="compositionally biased region" description="Polar residues" evidence="2">
    <location>
        <begin position="756"/>
        <end position="771"/>
    </location>
</feature>
<comment type="caution">
    <text evidence="5">The sequence shown here is derived from an EMBL/GenBank/DDBJ whole genome shotgun (WGS) entry which is preliminary data.</text>
</comment>
<dbReference type="InterPro" id="IPR001878">
    <property type="entry name" value="Znf_CCHC"/>
</dbReference>
<keyword evidence="6" id="KW-1185">Reference proteome</keyword>
<dbReference type="CDD" id="cd21134">
    <property type="entry name" value="YTH"/>
    <property type="match status" value="1"/>
</dbReference>
<dbReference type="Gene3D" id="3.10.590.10">
    <property type="entry name" value="ph1033 like domains"/>
    <property type="match status" value="1"/>
</dbReference>
<feature type="region of interest" description="Disordered" evidence="2">
    <location>
        <begin position="140"/>
        <end position="173"/>
    </location>
</feature>
<dbReference type="Pfam" id="PF00098">
    <property type="entry name" value="zf-CCHC"/>
    <property type="match status" value="1"/>
</dbReference>
<evidence type="ECO:0000259" key="4">
    <source>
        <dbReference type="PROSITE" id="PS50882"/>
    </source>
</evidence>
<evidence type="ECO:0000256" key="2">
    <source>
        <dbReference type="SAM" id="MobiDB-lite"/>
    </source>
</evidence>
<evidence type="ECO:0000259" key="3">
    <source>
        <dbReference type="PROSITE" id="PS50158"/>
    </source>
</evidence>
<feature type="region of interest" description="Disordered" evidence="2">
    <location>
        <begin position="1"/>
        <end position="60"/>
    </location>
</feature>
<feature type="compositionally biased region" description="Polar residues" evidence="2">
    <location>
        <begin position="558"/>
        <end position="570"/>
    </location>
</feature>
<feature type="region of interest" description="Disordered" evidence="2">
    <location>
        <begin position="720"/>
        <end position="835"/>
    </location>
</feature>
<protein>
    <recommendedName>
        <fullName evidence="7">YTH domain-containing protein</fullName>
    </recommendedName>
</protein>
<evidence type="ECO:0000256" key="1">
    <source>
        <dbReference type="PROSITE-ProRule" id="PRU00047"/>
    </source>
</evidence>
<reference evidence="5 6" key="1">
    <citation type="submission" date="2024-09" db="EMBL/GenBank/DDBJ databases">
        <title>Rethinking Asexuality: The Enigmatic Case of Functional Sexual Genes in Lepraria (Stereocaulaceae).</title>
        <authorList>
            <person name="Doellman M."/>
            <person name="Sun Y."/>
            <person name="Barcenas-Pena A."/>
            <person name="Lumbsch H.T."/>
            <person name="Grewe F."/>
        </authorList>
    </citation>
    <scope>NUCLEOTIDE SEQUENCE [LARGE SCALE GENOMIC DNA]</scope>
    <source>
        <strain evidence="5 6">Mercado 3170</strain>
    </source>
</reference>
<dbReference type="Pfam" id="PF04146">
    <property type="entry name" value="YTH"/>
    <property type="match status" value="1"/>
</dbReference>
<dbReference type="SMART" id="SM00343">
    <property type="entry name" value="ZnF_C2HC"/>
    <property type="match status" value="1"/>
</dbReference>
<feature type="compositionally biased region" description="Low complexity" evidence="2">
    <location>
        <begin position="407"/>
        <end position="416"/>
    </location>
</feature>
<feature type="region of interest" description="Disordered" evidence="2">
    <location>
        <begin position="1070"/>
        <end position="1110"/>
    </location>
</feature>
<evidence type="ECO:0000313" key="6">
    <source>
        <dbReference type="Proteomes" id="UP001590950"/>
    </source>
</evidence>
<feature type="domain" description="YTH" evidence="4">
    <location>
        <begin position="929"/>
        <end position="1063"/>
    </location>
</feature>
<dbReference type="PANTHER" id="PTHR12357">
    <property type="entry name" value="YTH YT521-B HOMOLOGY DOMAIN-CONTAINING"/>
    <property type="match status" value="1"/>
</dbReference>
<gene>
    <name evidence="5" type="ORF">N7G274_006300</name>
</gene>
<name>A0ABR4A4K4_9LECA</name>
<feature type="compositionally biased region" description="Basic and acidic residues" evidence="2">
    <location>
        <begin position="491"/>
        <end position="531"/>
    </location>
</feature>
<evidence type="ECO:0000313" key="5">
    <source>
        <dbReference type="EMBL" id="KAL2040842.1"/>
    </source>
</evidence>
<dbReference type="EMBL" id="JBEFKJ010000019">
    <property type="protein sequence ID" value="KAL2040842.1"/>
    <property type="molecule type" value="Genomic_DNA"/>
</dbReference>
<evidence type="ECO:0008006" key="7">
    <source>
        <dbReference type="Google" id="ProtNLM"/>
    </source>
</evidence>
<organism evidence="5 6">
    <name type="scientific">Stereocaulon virgatum</name>
    <dbReference type="NCBI Taxonomy" id="373712"/>
    <lineage>
        <taxon>Eukaryota</taxon>
        <taxon>Fungi</taxon>
        <taxon>Dikarya</taxon>
        <taxon>Ascomycota</taxon>
        <taxon>Pezizomycotina</taxon>
        <taxon>Lecanoromycetes</taxon>
        <taxon>OSLEUM clade</taxon>
        <taxon>Lecanoromycetidae</taxon>
        <taxon>Lecanorales</taxon>
        <taxon>Lecanorineae</taxon>
        <taxon>Stereocaulaceae</taxon>
        <taxon>Stereocaulon</taxon>
    </lineage>
</organism>
<keyword evidence="1" id="KW-0863">Zinc-finger</keyword>
<dbReference type="Gene3D" id="4.10.60.10">
    <property type="entry name" value="Zinc finger, CCHC-type"/>
    <property type="match status" value="1"/>
</dbReference>
<feature type="compositionally biased region" description="Low complexity" evidence="2">
    <location>
        <begin position="571"/>
        <end position="582"/>
    </location>
</feature>
<dbReference type="InterPro" id="IPR036875">
    <property type="entry name" value="Znf_CCHC_sf"/>
</dbReference>
<dbReference type="InterPro" id="IPR045168">
    <property type="entry name" value="YTH_prot"/>
</dbReference>
<accession>A0ABR4A4K4</accession>
<dbReference type="Proteomes" id="UP001590950">
    <property type="component" value="Unassembled WGS sequence"/>
</dbReference>
<dbReference type="PROSITE" id="PS50882">
    <property type="entry name" value="YTH"/>
    <property type="match status" value="1"/>
</dbReference>
<dbReference type="PROSITE" id="PS50158">
    <property type="entry name" value="ZF_CCHC"/>
    <property type="match status" value="1"/>
</dbReference>